<organism evidence="1 2">
    <name type="scientific">Caballeronia sordidicola</name>
    <name type="common">Burkholderia sordidicola</name>
    <dbReference type="NCBI Taxonomy" id="196367"/>
    <lineage>
        <taxon>Bacteria</taxon>
        <taxon>Pseudomonadati</taxon>
        <taxon>Pseudomonadota</taxon>
        <taxon>Betaproteobacteria</taxon>
        <taxon>Burkholderiales</taxon>
        <taxon>Burkholderiaceae</taxon>
        <taxon>Caballeronia</taxon>
    </lineage>
</organism>
<name>A0A242MSR5_CABSO</name>
<sequence>MSRGIADFSRTSSTTLMLTPQGFRPNLKQLFSNKKFAHRKKKIQASVSVTSNGRHTGPHIAVDYFLVF</sequence>
<proteinExistence type="predicted"/>
<accession>A0A242MSR5</accession>
<evidence type="ECO:0000313" key="2">
    <source>
        <dbReference type="Proteomes" id="UP000194546"/>
    </source>
</evidence>
<dbReference type="AlphaFoldDB" id="A0A242MSR5"/>
<protein>
    <submittedName>
        <fullName evidence="1">Uncharacterized protein</fullName>
    </submittedName>
</protein>
<dbReference type="Proteomes" id="UP000194546">
    <property type="component" value="Unassembled WGS sequence"/>
</dbReference>
<gene>
    <name evidence="1" type="ORF">PAMC26510_16985</name>
</gene>
<dbReference type="EMBL" id="NBTY01000088">
    <property type="protein sequence ID" value="OTP74293.1"/>
    <property type="molecule type" value="Genomic_DNA"/>
</dbReference>
<reference evidence="1 2" key="1">
    <citation type="submission" date="2017-03" db="EMBL/GenBank/DDBJ databases">
        <title>Genome analysis of strain PAMC 26510.</title>
        <authorList>
            <person name="Oh H.-M."/>
            <person name="Yang J.-A."/>
        </authorList>
    </citation>
    <scope>NUCLEOTIDE SEQUENCE [LARGE SCALE GENOMIC DNA]</scope>
    <source>
        <strain evidence="1 2">PAMC 26510</strain>
    </source>
</reference>
<comment type="caution">
    <text evidence="1">The sequence shown here is derived from an EMBL/GenBank/DDBJ whole genome shotgun (WGS) entry which is preliminary data.</text>
</comment>
<evidence type="ECO:0000313" key="1">
    <source>
        <dbReference type="EMBL" id="OTP74293.1"/>
    </source>
</evidence>